<evidence type="ECO:0000256" key="1">
    <source>
        <dbReference type="SAM" id="MobiDB-lite"/>
    </source>
</evidence>
<dbReference type="EMBL" id="JABEYC010000465">
    <property type="protein sequence ID" value="KAF4977026.1"/>
    <property type="molecule type" value="Genomic_DNA"/>
</dbReference>
<protein>
    <submittedName>
        <fullName evidence="2">Uncharacterized protein</fullName>
    </submittedName>
</protein>
<proteinExistence type="predicted"/>
<comment type="caution">
    <text evidence="2">The sequence shown here is derived from an EMBL/GenBank/DDBJ whole genome shotgun (WGS) entry which is preliminary data.</text>
</comment>
<dbReference type="AlphaFoldDB" id="A0A8H4XIW0"/>
<reference evidence="2" key="1">
    <citation type="journal article" date="2020" name="BMC Genomics">
        <title>Correction to: Identification and distribution of gene clusters required for synthesis of sphingolipid metabolism inhibitors in diverse species of the filamentous fungus Fusarium.</title>
        <authorList>
            <person name="Kim H.S."/>
            <person name="Lohmar J.M."/>
            <person name="Busman M."/>
            <person name="Brown D.W."/>
            <person name="Naumann T.A."/>
            <person name="Divon H.H."/>
            <person name="Lysoe E."/>
            <person name="Uhlig S."/>
            <person name="Proctor R.H."/>
        </authorList>
    </citation>
    <scope>NUCLEOTIDE SEQUENCE</scope>
    <source>
        <strain evidence="2">NRRL 22465</strain>
    </source>
</reference>
<dbReference type="Proteomes" id="UP000635477">
    <property type="component" value="Unassembled WGS sequence"/>
</dbReference>
<feature type="region of interest" description="Disordered" evidence="1">
    <location>
        <begin position="41"/>
        <end position="77"/>
    </location>
</feature>
<evidence type="ECO:0000313" key="3">
    <source>
        <dbReference type="Proteomes" id="UP000635477"/>
    </source>
</evidence>
<organism evidence="2 3">
    <name type="scientific">Fusarium zealandicum</name>
    <dbReference type="NCBI Taxonomy" id="1053134"/>
    <lineage>
        <taxon>Eukaryota</taxon>
        <taxon>Fungi</taxon>
        <taxon>Dikarya</taxon>
        <taxon>Ascomycota</taxon>
        <taxon>Pezizomycotina</taxon>
        <taxon>Sordariomycetes</taxon>
        <taxon>Hypocreomycetidae</taxon>
        <taxon>Hypocreales</taxon>
        <taxon>Nectriaceae</taxon>
        <taxon>Fusarium</taxon>
        <taxon>Fusarium staphyleae species complex</taxon>
    </lineage>
</organism>
<gene>
    <name evidence="2" type="ORF">FZEAL_6388</name>
</gene>
<name>A0A8H4XIW0_9HYPO</name>
<keyword evidence="3" id="KW-1185">Reference proteome</keyword>
<sequence>MGQNSGESLVQLHHASSNGVSIAIQWESPLTILEFAANNQQTLQRKSESSEGTPLRRSQPSMSQAAQGPAEARSEATGRMRVVAETLTNPVTFSTVIYPSPNPFKVLSPRWQMRPEHEVFYQSEK</sequence>
<reference evidence="2" key="2">
    <citation type="submission" date="2020-05" db="EMBL/GenBank/DDBJ databases">
        <authorList>
            <person name="Kim H.-S."/>
            <person name="Proctor R.H."/>
            <person name="Brown D.W."/>
        </authorList>
    </citation>
    <scope>NUCLEOTIDE SEQUENCE</scope>
    <source>
        <strain evidence="2">NRRL 22465</strain>
    </source>
</reference>
<feature type="compositionally biased region" description="Polar residues" evidence="1">
    <location>
        <begin position="41"/>
        <end position="66"/>
    </location>
</feature>
<accession>A0A8H4XIW0</accession>
<evidence type="ECO:0000313" key="2">
    <source>
        <dbReference type="EMBL" id="KAF4977026.1"/>
    </source>
</evidence>